<keyword evidence="4" id="KW-1185">Reference proteome</keyword>
<dbReference type="Proteomes" id="UP000706580">
    <property type="component" value="Unassembled WGS sequence"/>
</dbReference>
<proteinExistence type="predicted"/>
<evidence type="ECO:0000256" key="2">
    <source>
        <dbReference type="SAM" id="SignalP"/>
    </source>
</evidence>
<comment type="caution">
    <text evidence="3">The sequence shown here is derived from an EMBL/GenBank/DDBJ whole genome shotgun (WGS) entry which is preliminary data.</text>
</comment>
<gene>
    <name evidence="3" type="ORF">ITX56_00870</name>
</gene>
<sequence length="114" mass="12215">MSVPLQKMPRCGMVLLALLLGVSGCASHDKNPSRARVAPKYVLPAPVQPAYSAPEPFLSAPEEAPSPPVKVKKRPSVKAAEQSAPRALPVLDNSLPEQIWQPAVTRQTSLELKS</sequence>
<feature type="signal peptide" evidence="2">
    <location>
        <begin position="1"/>
        <end position="28"/>
    </location>
</feature>
<name>A0ABS7RPV9_9ENTR</name>
<evidence type="ECO:0000313" key="3">
    <source>
        <dbReference type="EMBL" id="MBZ0056382.1"/>
    </source>
</evidence>
<feature type="region of interest" description="Disordered" evidence="1">
    <location>
        <begin position="54"/>
        <end position="85"/>
    </location>
</feature>
<dbReference type="EMBL" id="JADMNK010000001">
    <property type="protein sequence ID" value="MBZ0056382.1"/>
    <property type="molecule type" value="Genomic_DNA"/>
</dbReference>
<dbReference type="RefSeq" id="WP_223073687.1">
    <property type="nucleotide sequence ID" value="NZ_JADMNK010000001.1"/>
</dbReference>
<keyword evidence="2" id="KW-0732">Signal</keyword>
<accession>A0ABS7RPV9</accession>
<reference evidence="3 4" key="1">
    <citation type="submission" date="2020-11" db="EMBL/GenBank/DDBJ databases">
        <title>Draft Genome of Enterobacter sp. strain EMC7.</title>
        <authorList>
            <person name="Barman P."/>
            <person name="Sinha S."/>
            <person name="Sen S."/>
            <person name="Chakraborty R."/>
        </authorList>
    </citation>
    <scope>NUCLEOTIDE SEQUENCE [LARGE SCALE GENOMIC DNA]</scope>
    <source>
        <strain evidence="3 4">EMC7</strain>
    </source>
</reference>
<evidence type="ECO:0000256" key="1">
    <source>
        <dbReference type="SAM" id="MobiDB-lite"/>
    </source>
</evidence>
<organism evidence="3 4">
    <name type="scientific">Leclercia barmai</name>
    <dbReference type="NCBI Taxonomy" id="2785629"/>
    <lineage>
        <taxon>Bacteria</taxon>
        <taxon>Pseudomonadati</taxon>
        <taxon>Pseudomonadota</taxon>
        <taxon>Gammaproteobacteria</taxon>
        <taxon>Enterobacterales</taxon>
        <taxon>Enterobacteriaceae</taxon>
        <taxon>Leclercia</taxon>
    </lineage>
</organism>
<evidence type="ECO:0000313" key="4">
    <source>
        <dbReference type="Proteomes" id="UP000706580"/>
    </source>
</evidence>
<feature type="chain" id="PRO_5046661374" evidence="2">
    <location>
        <begin position="29"/>
        <end position="114"/>
    </location>
</feature>
<dbReference type="PROSITE" id="PS51257">
    <property type="entry name" value="PROKAR_LIPOPROTEIN"/>
    <property type="match status" value="1"/>
</dbReference>
<protein>
    <submittedName>
        <fullName evidence="3">Uncharacterized protein</fullName>
    </submittedName>
</protein>